<comment type="subunit">
    <text evidence="3">Monomer.</text>
</comment>
<reference evidence="21" key="1">
    <citation type="journal article" date="2014" name="Nat. Commun.">
        <title>Multiple recent horizontal transfers of a large genomic region in cheese making fungi.</title>
        <authorList>
            <person name="Cheeseman K."/>
            <person name="Ropars J."/>
            <person name="Renault P."/>
            <person name="Dupont J."/>
            <person name="Gouzy J."/>
            <person name="Branca A."/>
            <person name="Abraham A.L."/>
            <person name="Ceppi M."/>
            <person name="Conseiller E."/>
            <person name="Debuchy R."/>
            <person name="Malagnac F."/>
            <person name="Goarin A."/>
            <person name="Silar P."/>
            <person name="Lacoste S."/>
            <person name="Sallet E."/>
            <person name="Bensimon A."/>
            <person name="Giraud T."/>
            <person name="Brygoo Y."/>
        </authorList>
    </citation>
    <scope>NUCLEOTIDE SEQUENCE [LARGE SCALE GENOMIC DNA]</scope>
    <source>
        <strain evidence="21">FM164</strain>
    </source>
</reference>
<comment type="subcellular location">
    <subcellularLocation>
        <location evidence="1">Secreted</location>
    </subcellularLocation>
</comment>
<evidence type="ECO:0000256" key="17">
    <source>
        <dbReference type="ARBA" id="ARBA00044262"/>
    </source>
</evidence>
<keyword evidence="22" id="KW-1185">Reference proteome</keyword>
<comment type="catalytic activity">
    <reaction evidence="14">
        <text>1D-myo-inositol 1,2,4,5,6-pentakisphosphate + H2O = 1D-myo-inositol 1,2,5,6-tetrakisphosphate + phosphate</text>
        <dbReference type="Rhea" id="RHEA:77115"/>
        <dbReference type="ChEBI" id="CHEBI:15377"/>
        <dbReference type="ChEBI" id="CHEBI:43474"/>
        <dbReference type="ChEBI" id="CHEBI:57798"/>
        <dbReference type="ChEBI" id="CHEBI:195535"/>
    </reaction>
    <physiologicalReaction direction="left-to-right" evidence="14">
        <dbReference type="Rhea" id="RHEA:77116"/>
    </physiologicalReaction>
</comment>
<sequence length="520" mass="57790">MAVFSEYHEEEGLLGERQYQAWKQGGRQRSRKFTALILMFLLGTFALVVYFVNGTHCNPPSRATGQRDLPLASPLDKLKRSACNAVDGGYQYNSELSHKWGQYSPYFSLSDESAISDEVPHGCQITFAQVISRHGARFPSAKKSKVYAELIENIQANATAYKGNTAFLRSYKYVMGADDLVPFGVKQMVKSGARFYERYATLAKEAVPFIRASDSERVVASGVSFIKGFQKAKSHDKNANHRQLSPKTNVIISEEPGTNNTLNHSEICPTFEDTKLGDEVTEKYMAIFVPPIRARLEADLPGIKLENIDVVSLMDVCPFETVSQSDDGAKLSPFCDLFTQAEWNHYDYLQSLSKYYGFGAGNPLGPTQGVGFVNELIARLTRTPVVDQTSTNHTLDAPGAATFPLNYTMYADFTHDNGMIPFFFALGLYNGTAPLSLTHLQSPDQTDGFSSAWTVPFGARAYIEMMQCQDPEPLVRVLVNDRVVPLHGCPVDNLGRCRRGDFVNGLTFAQYGGEWSQCYE</sequence>
<keyword evidence="20" id="KW-1133">Transmembrane helix</keyword>
<keyword evidence="20" id="KW-0472">Membrane</keyword>
<dbReference type="PROSITE" id="PS00778">
    <property type="entry name" value="HIS_ACID_PHOSPHAT_2"/>
    <property type="match status" value="1"/>
</dbReference>
<dbReference type="Pfam" id="PF00328">
    <property type="entry name" value="His_Phos_2"/>
    <property type="match status" value="1"/>
</dbReference>
<dbReference type="FunFam" id="3.40.50.1240:FF:000027">
    <property type="entry name" value="3-phytase A"/>
    <property type="match status" value="1"/>
</dbReference>
<dbReference type="STRING" id="1365484.W6PQX5"/>
<evidence type="ECO:0000256" key="8">
    <source>
        <dbReference type="ARBA" id="ARBA00023180"/>
    </source>
</evidence>
<feature type="disulfide bond" evidence="19">
    <location>
        <begin position="268"/>
        <end position="518"/>
    </location>
</feature>
<dbReference type="InterPro" id="IPR029033">
    <property type="entry name" value="His_PPase_superfam"/>
</dbReference>
<evidence type="ECO:0000256" key="1">
    <source>
        <dbReference type="ARBA" id="ARBA00004613"/>
    </source>
</evidence>
<comment type="similarity">
    <text evidence="2">Belongs to the histidine acid phosphatase family.</text>
</comment>
<keyword evidence="20" id="KW-0812">Transmembrane</keyword>
<dbReference type="OMA" id="CRVTFAQ"/>
<evidence type="ECO:0000256" key="15">
    <source>
        <dbReference type="ARBA" id="ARBA00043788"/>
    </source>
</evidence>
<evidence type="ECO:0000256" key="16">
    <source>
        <dbReference type="ARBA" id="ARBA00044106"/>
    </source>
</evidence>
<comment type="catalytic activity">
    <reaction evidence="12">
        <text>1D-myo-inositol 1,2-bisphosphate + H2O = 1D-myo-inositol 2-phosphate + phosphate</text>
        <dbReference type="Rhea" id="RHEA:77135"/>
        <dbReference type="ChEBI" id="CHEBI:15377"/>
        <dbReference type="ChEBI" id="CHEBI:43474"/>
        <dbReference type="ChEBI" id="CHEBI:84142"/>
        <dbReference type="ChEBI" id="CHEBI:195539"/>
    </reaction>
    <physiologicalReaction direction="left-to-right" evidence="12">
        <dbReference type="Rhea" id="RHEA:77136"/>
    </physiologicalReaction>
</comment>
<dbReference type="InterPro" id="IPR000560">
    <property type="entry name" value="His_Pase_clade-2"/>
</dbReference>
<dbReference type="SUPFAM" id="SSF53254">
    <property type="entry name" value="Phosphoglycerate mutase-like"/>
    <property type="match status" value="1"/>
</dbReference>
<feature type="active site" description="Proton donor" evidence="18">
    <location>
        <position position="416"/>
    </location>
</feature>
<dbReference type="CDD" id="cd07061">
    <property type="entry name" value="HP_HAP_like"/>
    <property type="match status" value="1"/>
</dbReference>
<evidence type="ECO:0000256" key="18">
    <source>
        <dbReference type="PIRSR" id="PIRSR000894-1"/>
    </source>
</evidence>
<dbReference type="GO" id="GO:0016158">
    <property type="term" value="F:inositol hexakisphosphate 3-phosphatase activity"/>
    <property type="evidence" value="ECO:0007669"/>
    <property type="project" value="UniProtKB-EC"/>
</dbReference>
<evidence type="ECO:0000256" key="5">
    <source>
        <dbReference type="ARBA" id="ARBA00022525"/>
    </source>
</evidence>
<dbReference type="Gene3D" id="3.40.50.1240">
    <property type="entry name" value="Phosphoglycerate mutase-like"/>
    <property type="match status" value="1"/>
</dbReference>
<dbReference type="GO" id="GO:0003993">
    <property type="term" value="F:acid phosphatase activity"/>
    <property type="evidence" value="ECO:0007669"/>
    <property type="project" value="TreeGrafter"/>
</dbReference>
<evidence type="ECO:0000313" key="21">
    <source>
        <dbReference type="EMBL" id="CDM26598.1"/>
    </source>
</evidence>
<feature type="disulfide bond" evidence="19">
    <location>
        <begin position="317"/>
        <end position="335"/>
    </location>
</feature>
<comment type="catalytic activity">
    <reaction evidence="15">
        <text>1D-myo-inositol hexakisphosphate + H2O = 1D-myo-inositol 1,2,4,5,6-pentakisphosphate + phosphate</text>
        <dbReference type="Rhea" id="RHEA:16989"/>
        <dbReference type="ChEBI" id="CHEBI:15377"/>
        <dbReference type="ChEBI" id="CHEBI:43474"/>
        <dbReference type="ChEBI" id="CHEBI:57798"/>
        <dbReference type="ChEBI" id="CHEBI:58130"/>
        <dbReference type="EC" id="3.1.3.8"/>
    </reaction>
    <physiologicalReaction direction="left-to-right" evidence="15">
        <dbReference type="Rhea" id="RHEA:16990"/>
    </physiologicalReaction>
</comment>
<dbReference type="EMBL" id="HG792015">
    <property type="protein sequence ID" value="CDM26598.1"/>
    <property type="molecule type" value="Genomic_DNA"/>
</dbReference>
<feature type="disulfide bond" evidence="19">
    <location>
        <begin position="489"/>
        <end position="497"/>
    </location>
</feature>
<feature type="active site" description="Nucleophile" evidence="18">
    <location>
        <position position="134"/>
    </location>
</feature>
<feature type="transmembrane region" description="Helical" evidence="20">
    <location>
        <begin position="33"/>
        <end position="52"/>
    </location>
</feature>
<dbReference type="Proteomes" id="UP000030686">
    <property type="component" value="Unassembled WGS sequence"/>
</dbReference>
<evidence type="ECO:0000256" key="13">
    <source>
        <dbReference type="ARBA" id="ARBA00043721"/>
    </source>
</evidence>
<keyword evidence="8" id="KW-0325">Glycoprotein</keyword>
<evidence type="ECO:0000256" key="3">
    <source>
        <dbReference type="ARBA" id="ARBA00011245"/>
    </source>
</evidence>
<evidence type="ECO:0000256" key="20">
    <source>
        <dbReference type="SAM" id="Phobius"/>
    </source>
</evidence>
<gene>
    <name evidence="21" type="primary">phyA</name>
    <name evidence="21" type="ORF">PROQFM164_S01g000407</name>
</gene>
<dbReference type="AlphaFoldDB" id="W6PQX5"/>
<keyword evidence="7 19" id="KW-1015">Disulfide bond</keyword>
<dbReference type="OrthoDB" id="6509975at2759"/>
<evidence type="ECO:0000256" key="9">
    <source>
        <dbReference type="ARBA" id="ARBA00041857"/>
    </source>
</evidence>
<dbReference type="PIRSF" id="PIRSF000894">
    <property type="entry name" value="Acid_phosphatase"/>
    <property type="match status" value="1"/>
</dbReference>
<protein>
    <recommendedName>
        <fullName evidence="16">Phytase A</fullName>
        <ecNumber evidence="4">3.1.3.8</ecNumber>
    </recommendedName>
    <alternativeName>
        <fullName evidence="17">Histidine acid phosphatase phyA</fullName>
    </alternativeName>
    <alternativeName>
        <fullName evidence="10">Myo-inositol hexakisphosphate phosphohydrolase A</fullName>
    </alternativeName>
    <alternativeName>
        <fullName evidence="9">Myo-inositol-hexaphosphate 3-phosphohydrolase A</fullName>
    </alternativeName>
</protein>
<evidence type="ECO:0000256" key="11">
    <source>
        <dbReference type="ARBA" id="ARBA00043670"/>
    </source>
</evidence>
<accession>W6PQX5</accession>
<comment type="catalytic activity">
    <reaction evidence="13">
        <text>1D-myo-inositol 1,2,6-trisphosphate + H2O = 1D-myo-inositol 1,2-bisphosphate + phosphate</text>
        <dbReference type="Rhea" id="RHEA:77131"/>
        <dbReference type="ChEBI" id="CHEBI:15377"/>
        <dbReference type="ChEBI" id="CHEBI:43474"/>
        <dbReference type="ChEBI" id="CHEBI:195537"/>
        <dbReference type="ChEBI" id="CHEBI:195539"/>
    </reaction>
    <physiologicalReaction direction="left-to-right" evidence="13">
        <dbReference type="Rhea" id="RHEA:77132"/>
    </physiologicalReaction>
</comment>
<evidence type="ECO:0000256" key="2">
    <source>
        <dbReference type="ARBA" id="ARBA00005375"/>
    </source>
</evidence>
<dbReference type="PANTHER" id="PTHR20963">
    <property type="entry name" value="MULTIPLE INOSITOL POLYPHOSPHATE PHOSPHATASE-RELATED"/>
    <property type="match status" value="1"/>
</dbReference>
<evidence type="ECO:0000256" key="6">
    <source>
        <dbReference type="ARBA" id="ARBA00022801"/>
    </source>
</evidence>
<evidence type="ECO:0000256" key="12">
    <source>
        <dbReference type="ARBA" id="ARBA00043675"/>
    </source>
</evidence>
<name>W6PQX5_PENRF</name>
<dbReference type="InterPro" id="IPR033379">
    <property type="entry name" value="Acid_Pase_AS"/>
</dbReference>
<dbReference type="PANTHER" id="PTHR20963:SF24">
    <property type="entry name" value="3-PHYTASE B"/>
    <property type="match status" value="1"/>
</dbReference>
<keyword evidence="6" id="KW-0378">Hydrolase</keyword>
<feature type="disulfide bond" evidence="19">
    <location>
        <begin position="123"/>
        <end position="468"/>
    </location>
</feature>
<evidence type="ECO:0000256" key="10">
    <source>
        <dbReference type="ARBA" id="ARBA00042300"/>
    </source>
</evidence>
<evidence type="ECO:0000256" key="7">
    <source>
        <dbReference type="ARBA" id="ARBA00023157"/>
    </source>
</evidence>
<proteinExistence type="inferred from homology"/>
<keyword evidence="5" id="KW-0964">Secreted</keyword>
<evidence type="ECO:0000256" key="19">
    <source>
        <dbReference type="PIRSR" id="PIRSR000894-2"/>
    </source>
</evidence>
<evidence type="ECO:0000256" key="4">
    <source>
        <dbReference type="ARBA" id="ARBA00012632"/>
    </source>
</evidence>
<evidence type="ECO:0000313" key="22">
    <source>
        <dbReference type="Proteomes" id="UP000030686"/>
    </source>
</evidence>
<comment type="catalytic activity">
    <reaction evidence="11">
        <text>1D-myo-inositol 1,2,5,6-tetrakisphosphate + H2O = 1D-myo-inositol 1,2,6-trisphosphate + phosphate</text>
        <dbReference type="Rhea" id="RHEA:77119"/>
        <dbReference type="ChEBI" id="CHEBI:15377"/>
        <dbReference type="ChEBI" id="CHEBI:43474"/>
        <dbReference type="ChEBI" id="CHEBI:195535"/>
        <dbReference type="ChEBI" id="CHEBI:195537"/>
    </reaction>
    <physiologicalReaction direction="left-to-right" evidence="11">
        <dbReference type="Rhea" id="RHEA:77120"/>
    </physiologicalReaction>
</comment>
<dbReference type="EC" id="3.1.3.8" evidence="4"/>
<organism evidence="21 22">
    <name type="scientific">Penicillium roqueforti (strain FM164)</name>
    <dbReference type="NCBI Taxonomy" id="1365484"/>
    <lineage>
        <taxon>Eukaryota</taxon>
        <taxon>Fungi</taxon>
        <taxon>Dikarya</taxon>
        <taxon>Ascomycota</taxon>
        <taxon>Pezizomycotina</taxon>
        <taxon>Eurotiomycetes</taxon>
        <taxon>Eurotiomycetidae</taxon>
        <taxon>Eurotiales</taxon>
        <taxon>Aspergillaceae</taxon>
        <taxon>Penicillium</taxon>
    </lineage>
</organism>
<evidence type="ECO:0000256" key="14">
    <source>
        <dbReference type="ARBA" id="ARBA00043748"/>
    </source>
</evidence>
<dbReference type="InterPro" id="IPR016274">
    <property type="entry name" value="Histidine_acid_Pase_euk"/>
</dbReference>
<dbReference type="PROSITE" id="PS00616">
    <property type="entry name" value="HIS_ACID_PHOSPHAT_1"/>
    <property type="match status" value="1"/>
</dbReference>
<dbReference type="GO" id="GO:0005576">
    <property type="term" value="C:extracellular region"/>
    <property type="evidence" value="ECO:0007669"/>
    <property type="project" value="UniProtKB-SubCell"/>
</dbReference>